<keyword evidence="12" id="KW-1185">Reference proteome</keyword>
<keyword evidence="6" id="KW-0731">Sigma factor</keyword>
<dbReference type="RefSeq" id="WP_089182782.1">
    <property type="nucleotide sequence ID" value="NZ_CP043427.1"/>
</dbReference>
<keyword evidence="8" id="KW-0804">Transcription</keyword>
<dbReference type="AlphaFoldDB" id="A0A381DIR4"/>
<reference evidence="11 12" key="1">
    <citation type="submission" date="2018-06" db="EMBL/GenBank/DDBJ databases">
        <authorList>
            <consortium name="Pathogen Informatics"/>
            <person name="Doyle S."/>
        </authorList>
    </citation>
    <scope>NUCLEOTIDE SEQUENCE [LARGE SCALE GENOMIC DNA]</scope>
    <source>
        <strain evidence="11 12">NCTC12475</strain>
    </source>
</reference>
<dbReference type="InterPro" id="IPR007634">
    <property type="entry name" value="RNA_pol_sigma_54_DNA-bd"/>
</dbReference>
<dbReference type="GO" id="GO:0000428">
    <property type="term" value="C:DNA-directed RNA polymerase complex"/>
    <property type="evidence" value="ECO:0007669"/>
    <property type="project" value="UniProtKB-KW"/>
</dbReference>
<proteinExistence type="inferred from homology"/>
<dbReference type="NCBIfam" id="TIGR02395">
    <property type="entry name" value="rpoN_sigma"/>
    <property type="match status" value="1"/>
</dbReference>
<dbReference type="GO" id="GO:0003677">
    <property type="term" value="F:DNA binding"/>
    <property type="evidence" value="ECO:0007669"/>
    <property type="project" value="UniProtKB-KW"/>
</dbReference>
<dbReference type="InterPro" id="IPR000394">
    <property type="entry name" value="RNA_pol_sigma_54"/>
</dbReference>
<evidence type="ECO:0000313" key="11">
    <source>
        <dbReference type="EMBL" id="SUX10361.1"/>
    </source>
</evidence>
<evidence type="ECO:0000256" key="5">
    <source>
        <dbReference type="ARBA" id="ARBA00023015"/>
    </source>
</evidence>
<dbReference type="GO" id="GO:0016987">
    <property type="term" value="F:sigma factor activity"/>
    <property type="evidence" value="ECO:0007669"/>
    <property type="project" value="UniProtKB-KW"/>
</dbReference>
<dbReference type="GeneID" id="93090990"/>
<evidence type="ECO:0000256" key="1">
    <source>
        <dbReference type="ARBA" id="ARBA00008798"/>
    </source>
</evidence>
<evidence type="ECO:0000256" key="6">
    <source>
        <dbReference type="ARBA" id="ARBA00023082"/>
    </source>
</evidence>
<dbReference type="PROSITE" id="PS00718">
    <property type="entry name" value="SIGMA54_2"/>
    <property type="match status" value="1"/>
</dbReference>
<keyword evidence="4" id="KW-0548">Nucleotidyltransferase</keyword>
<evidence type="ECO:0000256" key="8">
    <source>
        <dbReference type="ARBA" id="ARBA00023163"/>
    </source>
</evidence>
<comment type="similarity">
    <text evidence="1">Belongs to the sigma-54 factor family.</text>
</comment>
<organism evidence="11 12">
    <name type="scientific">Campylobacter sputorum subsp. sputorum</name>
    <dbReference type="NCBI Taxonomy" id="32024"/>
    <lineage>
        <taxon>Bacteria</taxon>
        <taxon>Pseudomonadati</taxon>
        <taxon>Campylobacterota</taxon>
        <taxon>Epsilonproteobacteria</taxon>
        <taxon>Campylobacterales</taxon>
        <taxon>Campylobacteraceae</taxon>
        <taxon>Campylobacter</taxon>
    </lineage>
</organism>
<dbReference type="Proteomes" id="UP000254920">
    <property type="component" value="Unassembled WGS sequence"/>
</dbReference>
<dbReference type="PANTHER" id="PTHR32248:SF4">
    <property type="entry name" value="RNA POLYMERASE SIGMA-54 FACTOR"/>
    <property type="match status" value="1"/>
</dbReference>
<sequence length="414" mass="47572">MLRQSQTLGPKAKLNHTLQSWLPILQASSEDLKETLEPLVSGNPFVSIEANPKSIRKKTFFSTNTKNSTTDNIESLCIYEKSLYEKLYEQINKPLFPTQKSQNIAYKIIECINNEGYFEEDSEIYKEYSKDEIENIRARFSLLEPTGVGARNYKESFLFQLEDMQIDSELYDICTKLIENFENLEEFVNLTRYSQAMNIIKKFKNPPAIEYLENQMQAISDIIVTSSSDGIQVSINDDYYPKIVIENEYINNDNEFISSRIKEGLDLIDALEMRKSTLYKIGLMIIEYQYDYFIGGDIKPMRLKDIAVDLGRNPSTISRAITNKFLSSPRGTVPLKLFFAGAASEEVSNVAIKEFIQNAILSENKKKPLSDLALLEMAQKEFDVNLVRRTITKYRKSLNIGSSSQRKKLYAITH</sequence>
<keyword evidence="5" id="KW-0805">Transcription regulation</keyword>
<dbReference type="InterPro" id="IPR007046">
    <property type="entry name" value="RNA_pol_sigma_54_core-bd"/>
</dbReference>
<dbReference type="OrthoDB" id="9814402at2"/>
<evidence type="ECO:0000256" key="2">
    <source>
        <dbReference type="ARBA" id="ARBA00022478"/>
    </source>
</evidence>
<dbReference type="PRINTS" id="PR00045">
    <property type="entry name" value="SIGMA54FCT"/>
</dbReference>
<dbReference type="Pfam" id="PF00309">
    <property type="entry name" value="Sigma54_AID"/>
    <property type="match status" value="1"/>
</dbReference>
<evidence type="ECO:0000256" key="3">
    <source>
        <dbReference type="ARBA" id="ARBA00022679"/>
    </source>
</evidence>
<dbReference type="GO" id="GO:0001216">
    <property type="term" value="F:DNA-binding transcription activator activity"/>
    <property type="evidence" value="ECO:0007669"/>
    <property type="project" value="InterPro"/>
</dbReference>
<feature type="domain" description="RNA polymerase sigma factor 54 core-binding" evidence="10">
    <location>
        <begin position="73"/>
        <end position="249"/>
    </location>
</feature>
<evidence type="ECO:0000256" key="4">
    <source>
        <dbReference type="ARBA" id="ARBA00022695"/>
    </source>
</evidence>
<keyword evidence="2" id="KW-0240">DNA-directed RNA polymerase</keyword>
<gene>
    <name evidence="11" type="primary">rpoN</name>
    <name evidence="11" type="ORF">NCTC12475_00550</name>
</gene>
<feature type="domain" description="RNA polymerase sigma factor 54 DNA-binding" evidence="9">
    <location>
        <begin position="256"/>
        <end position="408"/>
    </location>
</feature>
<dbReference type="PROSITE" id="PS50044">
    <property type="entry name" value="SIGMA54_3"/>
    <property type="match status" value="1"/>
</dbReference>
<dbReference type="Gene3D" id="1.10.10.1330">
    <property type="entry name" value="RNA polymerase sigma-54 factor, core-binding domain"/>
    <property type="match status" value="1"/>
</dbReference>
<evidence type="ECO:0000259" key="10">
    <source>
        <dbReference type="Pfam" id="PF04963"/>
    </source>
</evidence>
<dbReference type="InterPro" id="IPR038709">
    <property type="entry name" value="RpoN_core-bd_sf"/>
</dbReference>
<dbReference type="NCBIfam" id="NF004602">
    <property type="entry name" value="PRK05932.2-4"/>
    <property type="match status" value="1"/>
</dbReference>
<evidence type="ECO:0000259" key="9">
    <source>
        <dbReference type="Pfam" id="PF04552"/>
    </source>
</evidence>
<dbReference type="Gene3D" id="1.10.10.60">
    <property type="entry name" value="Homeodomain-like"/>
    <property type="match status" value="1"/>
</dbReference>
<evidence type="ECO:0000256" key="7">
    <source>
        <dbReference type="ARBA" id="ARBA00023125"/>
    </source>
</evidence>
<dbReference type="Pfam" id="PF04552">
    <property type="entry name" value="Sigma54_DBD"/>
    <property type="match status" value="1"/>
</dbReference>
<dbReference type="PANTHER" id="PTHR32248">
    <property type="entry name" value="RNA POLYMERASE SIGMA-54 FACTOR"/>
    <property type="match status" value="1"/>
</dbReference>
<dbReference type="GO" id="GO:0006352">
    <property type="term" value="P:DNA-templated transcription initiation"/>
    <property type="evidence" value="ECO:0007669"/>
    <property type="project" value="InterPro"/>
</dbReference>
<dbReference type="STRING" id="32024.GCA_000788295_00675"/>
<dbReference type="Pfam" id="PF04963">
    <property type="entry name" value="Sigma54_CBD"/>
    <property type="match status" value="1"/>
</dbReference>
<name>A0A381DIR4_9BACT</name>
<dbReference type="PIRSF" id="PIRSF000774">
    <property type="entry name" value="RpoN"/>
    <property type="match status" value="1"/>
</dbReference>
<dbReference type="EMBL" id="UFVD01000001">
    <property type="protein sequence ID" value="SUX10361.1"/>
    <property type="molecule type" value="Genomic_DNA"/>
</dbReference>
<dbReference type="GO" id="GO:0016779">
    <property type="term" value="F:nucleotidyltransferase activity"/>
    <property type="evidence" value="ECO:0007669"/>
    <property type="project" value="UniProtKB-KW"/>
</dbReference>
<keyword evidence="3" id="KW-0808">Transferase</keyword>
<keyword evidence="7" id="KW-0238">DNA-binding</keyword>
<evidence type="ECO:0000313" key="12">
    <source>
        <dbReference type="Proteomes" id="UP000254920"/>
    </source>
</evidence>
<protein>
    <submittedName>
        <fullName evidence="11">RNA polymerase factor sigma-54</fullName>
    </submittedName>
</protein>
<accession>A0A381DIR4</accession>